<dbReference type="InterPro" id="IPR000073">
    <property type="entry name" value="AB_hydrolase_1"/>
</dbReference>
<dbReference type="InterPro" id="IPR017497">
    <property type="entry name" value="BchO"/>
</dbReference>
<evidence type="ECO:0000313" key="3">
    <source>
        <dbReference type="Proteomes" id="UP000198914"/>
    </source>
</evidence>
<dbReference type="PANTHER" id="PTHR43689">
    <property type="entry name" value="HYDROLASE"/>
    <property type="match status" value="1"/>
</dbReference>
<evidence type="ECO:0000313" key="2">
    <source>
        <dbReference type="EMBL" id="SDZ48404.1"/>
    </source>
</evidence>
<dbReference type="SUPFAM" id="SSF53474">
    <property type="entry name" value="alpha/beta-Hydrolases"/>
    <property type="match status" value="1"/>
</dbReference>
<sequence>MPQDWPFATCSHFTRAGPHEWHVQEAGEGPLLLLIHGAGGGTQSFRHLFPLLTQTNRVAMFDLPGQGFTRPGAQRRFGLDPMAEDIAALMDAEDWHPVAIIGHSAGAALALRLAEMGRCDRIVSINGAISNFSGVAGVLFPLMAKVLAALPFVADIFTANASRPGSVERLIAGTGSTLPSEDLTYYRRLIGNRAHVAGTLSMMAQWRLDGLLSRLPRLTAEVLFLTGANDKAVPSSTSERMARRMPNAAHVELGGLGHLAHEEDAARIRDQLRPFIDRQVAT</sequence>
<dbReference type="STRING" id="1244108.SAMN05444004_11672"/>
<protein>
    <submittedName>
        <fullName evidence="2">Magnesium chelatase accessory protein</fullName>
    </submittedName>
</protein>
<evidence type="ECO:0000259" key="1">
    <source>
        <dbReference type="Pfam" id="PF00561"/>
    </source>
</evidence>
<dbReference type="Proteomes" id="UP000198914">
    <property type="component" value="Unassembled WGS sequence"/>
</dbReference>
<dbReference type="PANTHER" id="PTHR43689:SF8">
    <property type="entry name" value="ALPHA_BETA-HYDROLASES SUPERFAMILY PROTEIN"/>
    <property type="match status" value="1"/>
</dbReference>
<organism evidence="2 3">
    <name type="scientific">Jannaschia faecimaris</name>
    <dbReference type="NCBI Taxonomy" id="1244108"/>
    <lineage>
        <taxon>Bacteria</taxon>
        <taxon>Pseudomonadati</taxon>
        <taxon>Pseudomonadota</taxon>
        <taxon>Alphaproteobacteria</taxon>
        <taxon>Rhodobacterales</taxon>
        <taxon>Roseobacteraceae</taxon>
        <taxon>Jannaschia</taxon>
    </lineage>
</organism>
<accession>A0A1H3TDT6</accession>
<name>A0A1H3TDT6_9RHOB</name>
<dbReference type="NCBIfam" id="TIGR03056">
    <property type="entry name" value="bchO_mg_che_rel"/>
    <property type="match status" value="1"/>
</dbReference>
<dbReference type="AlphaFoldDB" id="A0A1H3TDT6"/>
<reference evidence="3" key="1">
    <citation type="submission" date="2016-10" db="EMBL/GenBank/DDBJ databases">
        <authorList>
            <person name="Varghese N."/>
            <person name="Submissions S."/>
        </authorList>
    </citation>
    <scope>NUCLEOTIDE SEQUENCE [LARGE SCALE GENOMIC DNA]</scope>
    <source>
        <strain evidence="3">DSM 100420</strain>
    </source>
</reference>
<feature type="domain" description="AB hydrolase-1" evidence="1">
    <location>
        <begin position="30"/>
        <end position="264"/>
    </location>
</feature>
<dbReference type="EMBL" id="FNPX01000016">
    <property type="protein sequence ID" value="SDZ48404.1"/>
    <property type="molecule type" value="Genomic_DNA"/>
</dbReference>
<dbReference type="Gene3D" id="3.40.50.1820">
    <property type="entry name" value="alpha/beta hydrolase"/>
    <property type="match status" value="1"/>
</dbReference>
<dbReference type="InterPro" id="IPR029058">
    <property type="entry name" value="AB_hydrolase_fold"/>
</dbReference>
<keyword evidence="3" id="KW-1185">Reference proteome</keyword>
<dbReference type="PRINTS" id="PR00111">
    <property type="entry name" value="ABHYDROLASE"/>
</dbReference>
<gene>
    <name evidence="2" type="ORF">SAMN05444004_11672</name>
</gene>
<proteinExistence type="predicted"/>
<dbReference type="Pfam" id="PF00561">
    <property type="entry name" value="Abhydrolase_1"/>
    <property type="match status" value="1"/>
</dbReference>
<dbReference type="RefSeq" id="WP_244504693.1">
    <property type="nucleotide sequence ID" value="NZ_FNPX01000016.1"/>
</dbReference>